<feature type="compositionally biased region" description="Basic residues" evidence="1">
    <location>
        <begin position="75"/>
        <end position="89"/>
    </location>
</feature>
<protein>
    <submittedName>
        <fullName evidence="3">Uncharacterized protein</fullName>
    </submittedName>
</protein>
<organism evidence="3 4">
    <name type="scientific">Cymbomonas tetramitiformis</name>
    <dbReference type="NCBI Taxonomy" id="36881"/>
    <lineage>
        <taxon>Eukaryota</taxon>
        <taxon>Viridiplantae</taxon>
        <taxon>Chlorophyta</taxon>
        <taxon>Pyramimonadophyceae</taxon>
        <taxon>Pyramimonadales</taxon>
        <taxon>Pyramimonadaceae</taxon>
        <taxon>Cymbomonas</taxon>
    </lineage>
</organism>
<name>A0AAE0FV40_9CHLO</name>
<feature type="region of interest" description="Disordered" evidence="1">
    <location>
        <begin position="161"/>
        <end position="199"/>
    </location>
</feature>
<dbReference type="Proteomes" id="UP001190700">
    <property type="component" value="Unassembled WGS sequence"/>
</dbReference>
<feature type="region of interest" description="Disordered" evidence="1">
    <location>
        <begin position="223"/>
        <end position="244"/>
    </location>
</feature>
<evidence type="ECO:0000256" key="1">
    <source>
        <dbReference type="SAM" id="MobiDB-lite"/>
    </source>
</evidence>
<proteinExistence type="predicted"/>
<keyword evidence="2" id="KW-0472">Membrane</keyword>
<feature type="compositionally biased region" description="Acidic residues" evidence="1">
    <location>
        <begin position="224"/>
        <end position="237"/>
    </location>
</feature>
<feature type="compositionally biased region" description="Polar residues" evidence="1">
    <location>
        <begin position="350"/>
        <end position="359"/>
    </location>
</feature>
<comment type="caution">
    <text evidence="3">The sequence shown here is derived from an EMBL/GenBank/DDBJ whole genome shotgun (WGS) entry which is preliminary data.</text>
</comment>
<keyword evidence="4" id="KW-1185">Reference proteome</keyword>
<feature type="region of interest" description="Disordered" evidence="1">
    <location>
        <begin position="315"/>
        <end position="359"/>
    </location>
</feature>
<accession>A0AAE0FV40</accession>
<feature type="compositionally biased region" description="Acidic residues" evidence="1">
    <location>
        <begin position="165"/>
        <end position="178"/>
    </location>
</feature>
<evidence type="ECO:0000313" key="3">
    <source>
        <dbReference type="EMBL" id="KAK3266469.1"/>
    </source>
</evidence>
<evidence type="ECO:0000256" key="2">
    <source>
        <dbReference type="SAM" id="Phobius"/>
    </source>
</evidence>
<feature type="compositionally biased region" description="Polar residues" evidence="1">
    <location>
        <begin position="386"/>
        <end position="395"/>
    </location>
</feature>
<sequence>MRMLLRMMDSKGLTFEDKDGLWTWSLVDKGVREPLHVESGSAGPCGTQTRLSLGAVFSEMVKQEKERVEAVQRGASKKMAQRWLSRRKSGQASMAENEHSGSDSDEAEAGGAGASNRNVADGGSSCNEGGARQTRVANKQTSSWRGVLTFLMPGRTVRLAHDADPIPEEDEANNDGMVDEERGDGNEGGARQTRVANKQTSSWRGVLTFLMPGRTVRLAHDADPIPEEDEANNDGMVDEERGDGQPKPIANQHIQASLAAGREDGAPIERSEVVSINCDRVSATLKPPPALTPAHYEARTLLRDLLMNDASDAERMSLDLPPSGKQVPKKASTSRAVVESYEPLPHGETSEQLSASGMQDNGGVARLAALEPASMQPDLPHLGASSRDSCGSTALHSPPPGSPSSTSPLLPRMGLGTLFASDSTVGHAIGGLGTGGSSRWDSALHHERKSWWLSSLSLPRLRQKVTGKSMHQVVKFASVFAHRLSGRSIQGRRKKKHKATARELLSLMGVSLFRLQLCIPLDYLEEEALAELHDVGRRERQDGESAQANTTGEKREGECNNNSLGEELLSTVQLLADQLTGQGASQGDARSNRGRRRRAGFIQGKAQRELPNGVADSDSRPVTEAFQDEEKEDTSRINTDMEEDQDGDEMGSAVKTRGANLLTKGIVASKIVGLTRGSKHTTTLGRRMWRKLQLRQMELPVERMLGTAITQAFLCLKAILSKQDLDRQMALANDMPWQMPNNRPFEWYVSVFKVLITSMPRNGWYQRSHLWNLIFLQRVDGSFQLSHHLATVLNAGTPLEDLEVSPVSKHARQALLDTLPPALANLYTSPDSKHSPVRGEEVWATILVLEQLKNYPYSWTENPEEDPRKQVTLRGRSEMFIEAQVRLVPLLGPLLPELQDVASARTEDWEAEHMERIELLYKKAGGNRSFHRDKESSSGWRFQYTWHQRMVFARRLWRRCARLSLRKMRWLAMTHPLGAIYLVRATDPFSRSERIIIQANTFILMLVFTVWFYFSHAQTCCQDRRDFTGCPEASDVRAPCLGFHYCVALQDAVKDGLTPEELGVADFMCTAFPENTFAGRISVIMIIVGILTPVTLLLNQMFMMASGSAVPAHWGTFPARKLQGLFGPGPTAVLQTATFTIYALFFNFQKFNKAVAVTFVALFSFLIKPRVIQSALRASLGTLYWIYTQARAAAVLLSPPIEPCQSLPLAPLPSGPLPARLLLEFPG</sequence>
<feature type="transmembrane region" description="Helical" evidence="2">
    <location>
        <begin position="1077"/>
        <end position="1098"/>
    </location>
</feature>
<evidence type="ECO:0000313" key="4">
    <source>
        <dbReference type="Proteomes" id="UP001190700"/>
    </source>
</evidence>
<feature type="transmembrane region" description="Helical" evidence="2">
    <location>
        <begin position="995"/>
        <end position="1014"/>
    </location>
</feature>
<keyword evidence="2" id="KW-0812">Transmembrane</keyword>
<dbReference type="AlphaFoldDB" id="A0AAE0FV40"/>
<gene>
    <name evidence="3" type="ORF">CYMTET_24909</name>
</gene>
<feature type="transmembrane region" description="Helical" evidence="2">
    <location>
        <begin position="1125"/>
        <end position="1145"/>
    </location>
</feature>
<feature type="region of interest" description="Disordered" evidence="1">
    <location>
        <begin position="581"/>
        <end position="636"/>
    </location>
</feature>
<feature type="region of interest" description="Disordered" evidence="1">
    <location>
        <begin position="68"/>
        <end position="140"/>
    </location>
</feature>
<feature type="region of interest" description="Disordered" evidence="1">
    <location>
        <begin position="535"/>
        <end position="561"/>
    </location>
</feature>
<dbReference type="EMBL" id="LGRX02013044">
    <property type="protein sequence ID" value="KAK3266469.1"/>
    <property type="molecule type" value="Genomic_DNA"/>
</dbReference>
<keyword evidence="2" id="KW-1133">Transmembrane helix</keyword>
<reference evidence="3 4" key="1">
    <citation type="journal article" date="2015" name="Genome Biol. Evol.">
        <title>Comparative Genomics of a Bacterivorous Green Alga Reveals Evolutionary Causalities and Consequences of Phago-Mixotrophic Mode of Nutrition.</title>
        <authorList>
            <person name="Burns J.A."/>
            <person name="Paasch A."/>
            <person name="Narechania A."/>
            <person name="Kim E."/>
        </authorList>
    </citation>
    <scope>NUCLEOTIDE SEQUENCE [LARGE SCALE GENOMIC DNA]</scope>
    <source>
        <strain evidence="3 4">PLY_AMNH</strain>
    </source>
</reference>
<feature type="region of interest" description="Disordered" evidence="1">
    <location>
        <begin position="376"/>
        <end position="413"/>
    </location>
</feature>